<reference evidence="1" key="2">
    <citation type="journal article" date="2015" name="Fish Shellfish Immunol.">
        <title>Early steps in the European eel (Anguilla anguilla)-Vibrio vulnificus interaction in the gills: Role of the RtxA13 toxin.</title>
        <authorList>
            <person name="Callol A."/>
            <person name="Pajuelo D."/>
            <person name="Ebbesson L."/>
            <person name="Teles M."/>
            <person name="MacKenzie S."/>
            <person name="Amaro C."/>
        </authorList>
    </citation>
    <scope>NUCLEOTIDE SEQUENCE</scope>
</reference>
<name>A0A0E9ULM2_ANGAN</name>
<sequence length="20" mass="2214">MKMVECIDECLDGSLLPGYP</sequence>
<evidence type="ECO:0000313" key="1">
    <source>
        <dbReference type="EMBL" id="JAH65843.1"/>
    </source>
</evidence>
<dbReference type="AlphaFoldDB" id="A0A0E9ULM2"/>
<protein>
    <submittedName>
        <fullName evidence="1">Uncharacterized protein</fullName>
    </submittedName>
</protein>
<accession>A0A0E9ULM2</accession>
<proteinExistence type="predicted"/>
<reference evidence="1" key="1">
    <citation type="submission" date="2014-11" db="EMBL/GenBank/DDBJ databases">
        <authorList>
            <person name="Amaro Gonzalez C."/>
        </authorList>
    </citation>
    <scope>NUCLEOTIDE SEQUENCE</scope>
</reference>
<organism evidence="1">
    <name type="scientific">Anguilla anguilla</name>
    <name type="common">European freshwater eel</name>
    <name type="synonym">Muraena anguilla</name>
    <dbReference type="NCBI Taxonomy" id="7936"/>
    <lineage>
        <taxon>Eukaryota</taxon>
        <taxon>Metazoa</taxon>
        <taxon>Chordata</taxon>
        <taxon>Craniata</taxon>
        <taxon>Vertebrata</taxon>
        <taxon>Euteleostomi</taxon>
        <taxon>Actinopterygii</taxon>
        <taxon>Neopterygii</taxon>
        <taxon>Teleostei</taxon>
        <taxon>Anguilliformes</taxon>
        <taxon>Anguillidae</taxon>
        <taxon>Anguilla</taxon>
    </lineage>
</organism>
<dbReference type="EMBL" id="GBXM01042734">
    <property type="protein sequence ID" value="JAH65843.1"/>
    <property type="molecule type" value="Transcribed_RNA"/>
</dbReference>